<dbReference type="SUPFAM" id="SSF53383">
    <property type="entry name" value="PLP-dependent transferases"/>
    <property type="match status" value="1"/>
</dbReference>
<evidence type="ECO:0000256" key="1">
    <source>
        <dbReference type="ARBA" id="ARBA00022898"/>
    </source>
</evidence>
<comment type="caution">
    <text evidence="4">The sequence shown here is derived from an EMBL/GenBank/DDBJ whole genome shotgun (WGS) entry which is preliminary data.</text>
</comment>
<dbReference type="InterPro" id="IPR015424">
    <property type="entry name" value="PyrdxlP-dep_Trfase"/>
</dbReference>
<dbReference type="PIRSF" id="PIRSF000390">
    <property type="entry name" value="PLP_StrS"/>
    <property type="match status" value="1"/>
</dbReference>
<evidence type="ECO:0000313" key="5">
    <source>
        <dbReference type="Proteomes" id="UP001180487"/>
    </source>
</evidence>
<dbReference type="Pfam" id="PF01041">
    <property type="entry name" value="DegT_DnrJ_EryC1"/>
    <property type="match status" value="1"/>
</dbReference>
<keyword evidence="5" id="KW-1185">Reference proteome</keyword>
<comment type="similarity">
    <text evidence="2 3">Belongs to the DegT/DnrJ/EryC1 family.</text>
</comment>
<name>A0ABU2C4Q9_9BURK</name>
<protein>
    <submittedName>
        <fullName evidence="4">dTDP-4-amino-4,6-dideoxygalactose transaminase</fullName>
    </submittedName>
</protein>
<sequence>MRVPLLNMKAPHEELADEMQTAFTRVLKSGWYILGQEVSAFEAEFAGYCESQYCVGVGNGLDALHLLLRAYDVGAGDEVIVPSNTYIATWLAVEYAGATPVPVEPDDRTYNIDPAKIEAAVSSKTKAILVVHLYGQTADMDPINAIAQKHGLKVIEDAAQAHGAKYKGRPAGSLGDAAGFSFYPGKNLGALGDAGAITTNDAGVAEKVRVLANYGSEIKYKNSVKGFNSRLDELHAAFLREKLKVVEAWNTRRLLAAERYIHALQKTALKLPYVPETCKPVWHQFVIEAPQRDALQKYLTDAQIGTLIHYPIPPHLQEAYASSGWRRGDFPLAERMAKHVLSLPMGPHLAPNEIDYVCQKLIDAI</sequence>
<reference evidence="4 5" key="1">
    <citation type="submission" date="2023-07" db="EMBL/GenBank/DDBJ databases">
        <title>Sorghum-associated microbial communities from plants grown in Nebraska, USA.</title>
        <authorList>
            <person name="Schachtman D."/>
        </authorList>
    </citation>
    <scope>NUCLEOTIDE SEQUENCE [LARGE SCALE GENOMIC DNA]</scope>
    <source>
        <strain evidence="4 5">BE313</strain>
    </source>
</reference>
<dbReference type="Gene3D" id="3.40.640.10">
    <property type="entry name" value="Type I PLP-dependent aspartate aminotransferase-like (Major domain)"/>
    <property type="match status" value="1"/>
</dbReference>
<keyword evidence="1 3" id="KW-0663">Pyridoxal phosphate</keyword>
<gene>
    <name evidence="4" type="ORF">J2X19_000949</name>
</gene>
<evidence type="ECO:0000256" key="3">
    <source>
        <dbReference type="RuleBase" id="RU004508"/>
    </source>
</evidence>
<organism evidence="4 5">
    <name type="scientific">Rhodoferax ferrireducens</name>
    <dbReference type="NCBI Taxonomy" id="192843"/>
    <lineage>
        <taxon>Bacteria</taxon>
        <taxon>Pseudomonadati</taxon>
        <taxon>Pseudomonadota</taxon>
        <taxon>Betaproteobacteria</taxon>
        <taxon>Burkholderiales</taxon>
        <taxon>Comamonadaceae</taxon>
        <taxon>Rhodoferax</taxon>
    </lineage>
</organism>
<dbReference type="InterPro" id="IPR000653">
    <property type="entry name" value="DegT/StrS_aminotransferase"/>
</dbReference>
<proteinExistence type="inferred from homology"/>
<dbReference type="PANTHER" id="PTHR30244">
    <property type="entry name" value="TRANSAMINASE"/>
    <property type="match status" value="1"/>
</dbReference>
<dbReference type="InterPro" id="IPR015422">
    <property type="entry name" value="PyrdxlP-dep_Trfase_small"/>
</dbReference>
<accession>A0ABU2C4Q9</accession>
<dbReference type="Proteomes" id="UP001180487">
    <property type="component" value="Unassembled WGS sequence"/>
</dbReference>
<dbReference type="CDD" id="cd00616">
    <property type="entry name" value="AHBA_syn"/>
    <property type="match status" value="1"/>
</dbReference>
<evidence type="ECO:0000313" key="4">
    <source>
        <dbReference type="EMBL" id="MDR7376291.1"/>
    </source>
</evidence>
<dbReference type="PANTHER" id="PTHR30244:SF36">
    <property type="entry name" value="3-OXO-GLUCOSE-6-PHOSPHATE:GLUTAMATE AMINOTRANSFERASE"/>
    <property type="match status" value="1"/>
</dbReference>
<dbReference type="EMBL" id="JAVDXT010000001">
    <property type="protein sequence ID" value="MDR7376291.1"/>
    <property type="molecule type" value="Genomic_DNA"/>
</dbReference>
<evidence type="ECO:0000256" key="2">
    <source>
        <dbReference type="ARBA" id="ARBA00037999"/>
    </source>
</evidence>
<dbReference type="Gene3D" id="3.90.1150.10">
    <property type="entry name" value="Aspartate Aminotransferase, domain 1"/>
    <property type="match status" value="1"/>
</dbReference>
<dbReference type="RefSeq" id="WP_310371138.1">
    <property type="nucleotide sequence ID" value="NZ_JAVDXT010000001.1"/>
</dbReference>
<dbReference type="InterPro" id="IPR015421">
    <property type="entry name" value="PyrdxlP-dep_Trfase_major"/>
</dbReference>